<dbReference type="PANTHER" id="PTHR22642">
    <property type="entry name" value="IMIDAZOLONEPROPIONASE"/>
    <property type="match status" value="1"/>
</dbReference>
<dbReference type="PANTHER" id="PTHR22642:SF2">
    <property type="entry name" value="PROTEIN LONG AFTER FAR-RED 3"/>
    <property type="match status" value="1"/>
</dbReference>
<dbReference type="InterPro" id="IPR032466">
    <property type="entry name" value="Metal_Hydrolase"/>
</dbReference>
<evidence type="ECO:0000313" key="2">
    <source>
        <dbReference type="EMBL" id="SMP49099.1"/>
    </source>
</evidence>
<proteinExistence type="predicted"/>
<sequence>MKTLFIHADPVLFDGQASFDAFLVENGVIVATGTELSLNPHDTTQAPVTKIVDLEGRTVSPGLVDCHLHLIGYAAMKEKNVSLKGVTSLDAMQQKVSDFIDQKKLIPGTWINGSGWNHDAFPVRKMPTRHDLDAVSEQYPMKLLRMCYHICVVNTEALRLAGITKDTPDPEGGRIDRDADGNPTGILRETAMNLVDRVIPPIKEKEEMKELILAGCQDLVAMGFTGVHTDDFGMVGDRQALLEAYLELDSANLLPLNVVLQMITYEPSDFQFYLDNGLTTGKCFNRLMAGPIKILGDGSLGSRTAALKSPYSDDPSTSGFMLMSEESLDQMIRQAFEHGFDTAIHAIGDLTMEKVLAAYERYQPLIQQHQLKPSIIHSQIASPELLEQYQRLQVVANFQPIFLHSDWHIAEERVGTQRLQTSYCWKTYFQMGIPCVGSSDAPVEGFNPFENLYTAIARKDLSGNPKNGWIPEEALTREEAIKLFTLYPPLLTRETHIKGQLAPGNRADFTVLSAHPYQVEEENIKEIKAVATYKDGEKVYG</sequence>
<dbReference type="RefSeq" id="WP_283408574.1">
    <property type="nucleotide sequence ID" value="NZ_FXUF01000003.1"/>
</dbReference>
<keyword evidence="3" id="KW-1185">Reference proteome</keyword>
<name>A0AA46AIE7_9CLOT</name>
<dbReference type="Gene3D" id="3.20.20.140">
    <property type="entry name" value="Metal-dependent hydrolases"/>
    <property type="match status" value="1"/>
</dbReference>
<dbReference type="InterPro" id="IPR013108">
    <property type="entry name" value="Amidohydro_3"/>
</dbReference>
<comment type="caution">
    <text evidence="2">The sequence shown here is derived from an EMBL/GenBank/DDBJ whole genome shotgun (WGS) entry which is preliminary data.</text>
</comment>
<reference evidence="2" key="1">
    <citation type="submission" date="2017-05" db="EMBL/GenBank/DDBJ databases">
        <authorList>
            <person name="Varghese N."/>
            <person name="Submissions S."/>
        </authorList>
    </citation>
    <scope>NUCLEOTIDE SEQUENCE</scope>
    <source>
        <strain evidence="2">Su22</strain>
    </source>
</reference>
<dbReference type="Gene3D" id="2.30.40.10">
    <property type="entry name" value="Urease, subunit C, domain 1"/>
    <property type="match status" value="1"/>
</dbReference>
<dbReference type="SUPFAM" id="SSF51556">
    <property type="entry name" value="Metallo-dependent hydrolases"/>
    <property type="match status" value="1"/>
</dbReference>
<dbReference type="AlphaFoldDB" id="A0AA46AIE7"/>
<dbReference type="Gene3D" id="3.10.310.70">
    <property type="match status" value="1"/>
</dbReference>
<dbReference type="Proteomes" id="UP001158066">
    <property type="component" value="Unassembled WGS sequence"/>
</dbReference>
<gene>
    <name evidence="2" type="ORF">SAMN06296020_103312</name>
</gene>
<dbReference type="GO" id="GO:0016810">
    <property type="term" value="F:hydrolase activity, acting on carbon-nitrogen (but not peptide) bonds"/>
    <property type="evidence" value="ECO:0007669"/>
    <property type="project" value="InterPro"/>
</dbReference>
<accession>A0AA46AIE7</accession>
<feature type="domain" description="Amidohydrolase 3" evidence="1">
    <location>
        <begin position="50"/>
        <end position="540"/>
    </location>
</feature>
<dbReference type="SUPFAM" id="SSF51338">
    <property type="entry name" value="Composite domain of metallo-dependent hydrolases"/>
    <property type="match status" value="1"/>
</dbReference>
<dbReference type="CDD" id="cd01300">
    <property type="entry name" value="YtcJ_like"/>
    <property type="match status" value="1"/>
</dbReference>
<dbReference type="EMBL" id="FXUF01000003">
    <property type="protein sequence ID" value="SMP49099.1"/>
    <property type="molecule type" value="Genomic_DNA"/>
</dbReference>
<evidence type="ECO:0000313" key="3">
    <source>
        <dbReference type="Proteomes" id="UP001158066"/>
    </source>
</evidence>
<dbReference type="InterPro" id="IPR011059">
    <property type="entry name" value="Metal-dep_hydrolase_composite"/>
</dbReference>
<protein>
    <recommendedName>
        <fullName evidence="1">Amidohydrolase 3 domain-containing protein</fullName>
    </recommendedName>
</protein>
<dbReference type="InterPro" id="IPR033932">
    <property type="entry name" value="YtcJ-like"/>
</dbReference>
<evidence type="ECO:0000259" key="1">
    <source>
        <dbReference type="Pfam" id="PF07969"/>
    </source>
</evidence>
<dbReference type="Pfam" id="PF07969">
    <property type="entry name" value="Amidohydro_3"/>
    <property type="match status" value="1"/>
</dbReference>
<organism evidence="2 3">
    <name type="scientific">Anoxynatronum buryatiense</name>
    <dbReference type="NCBI Taxonomy" id="489973"/>
    <lineage>
        <taxon>Bacteria</taxon>
        <taxon>Bacillati</taxon>
        <taxon>Bacillota</taxon>
        <taxon>Clostridia</taxon>
        <taxon>Eubacteriales</taxon>
        <taxon>Clostridiaceae</taxon>
        <taxon>Anoxynatronum</taxon>
    </lineage>
</organism>